<keyword evidence="8" id="KW-0648">Protein biosynthesis</keyword>
<keyword evidence="9" id="KW-0030">Aminoacyl-tRNA synthetase</keyword>
<dbReference type="Gene3D" id="3.40.50.620">
    <property type="entry name" value="HUPs"/>
    <property type="match status" value="2"/>
</dbReference>
<keyword evidence="3" id="KW-0436">Ligase</keyword>
<dbReference type="InterPro" id="IPR009080">
    <property type="entry name" value="tRNAsynth_Ia_anticodon-bd"/>
</dbReference>
<dbReference type="InterPro" id="IPR024909">
    <property type="entry name" value="Cys-tRNA/MSH_ligase"/>
</dbReference>
<dbReference type="EMBL" id="ML976615">
    <property type="protein sequence ID" value="KAF1847819.1"/>
    <property type="molecule type" value="Genomic_DNA"/>
</dbReference>
<feature type="domain" description="tRNA synthetases class I catalytic" evidence="12">
    <location>
        <begin position="80"/>
        <end position="514"/>
    </location>
</feature>
<dbReference type="AlphaFoldDB" id="A0A9P4LB38"/>
<evidence type="ECO:0000256" key="11">
    <source>
        <dbReference type="SAM" id="MobiDB-lite"/>
    </source>
</evidence>
<dbReference type="HAMAP" id="MF_00041">
    <property type="entry name" value="Cys_tRNA_synth"/>
    <property type="match status" value="1"/>
</dbReference>
<sequence length="841" mass="94003">MVFGFHTLSRRILTSHPPRLHSKTNFNTRPYQLLLVASMATPARTQPPWKEPQQSSAAKLKVWNSLTRSKNDFVPIDPEGKVVKWYSCGPTVYDDAHLGHARNYVTIDILRRVLAGYFGYNLQFVQNITDVDDKIILRGRQQHLLAKFKAENPTVTDEVVTTTIQAFDAYVKKNLPLLSSEVNIGTFNQESSDKYANVVQGKSIDGVTPPGDKEAKVKMHLRTASMAVTSLLAPSKSTPEDVEVFYAGAEDVLLPYLDSLYGSSIDASDHTVFTKLTQKYEARFNEDMRSLNVLDPNVVTRVTEYGDQIVTFVEKIVDNGFAYKTSDGSVYFDIDSFEKVPGNHYARLEPWNRGDKGLQADGEGALSTQKTSEKRGDADFALWKSSKPGEPAWKSPWGPGRPGWHIECSVMASDVLGEQMDIHSGGIDLCFPHHDNELAQSEAHWSQKEGGHQWVNYFLHMGHLSISGSKMSKSLKNFTTIREALGRGDWNARSLRIIFLLGGWHDGIEITDDLRKQGSSWESYVTNFFYKVRDLEVHPNISSTGAEDEKVQKAFESAKEKTHNALADSFDTPTAMRAISGLITDYNSADKAGLSDGVSFDVARWITRMVRIFGLDGSADPYDGGIAWAGIDIPSAAKEFVYAVSRERDEVRQHAIAGDLSGEVLQSIIAQHQPSQKQDLASVPFAEVLSTFQDSLQSLASKQAPSKDYLALCDQLRDTHLWDLGIYLEDRENAPAMVRPVDAELQAARDQKEAIARQKAEAKLKREREEAEKKAKLAEQAKINPKDMFRTDEYSAWDDEGLPTKDKEGGDVPKGRTKKLKKEWEKQKKLFEEHVKGASAS</sequence>
<feature type="region of interest" description="Disordered" evidence="11">
    <location>
        <begin position="772"/>
        <end position="823"/>
    </location>
</feature>
<keyword evidence="7" id="KW-0067">ATP-binding</keyword>
<evidence type="ECO:0000256" key="4">
    <source>
        <dbReference type="ARBA" id="ARBA00022723"/>
    </source>
</evidence>
<evidence type="ECO:0000256" key="9">
    <source>
        <dbReference type="ARBA" id="ARBA00023146"/>
    </source>
</evidence>
<dbReference type="InterPro" id="IPR014729">
    <property type="entry name" value="Rossmann-like_a/b/a_fold"/>
</dbReference>
<dbReference type="Pfam" id="PF01406">
    <property type="entry name" value="tRNA-synt_1e"/>
    <property type="match status" value="1"/>
</dbReference>
<accession>A0A9P4LB38</accession>
<dbReference type="PANTHER" id="PTHR10890">
    <property type="entry name" value="CYSTEINYL-TRNA SYNTHETASE"/>
    <property type="match status" value="1"/>
</dbReference>
<dbReference type="GO" id="GO:0004817">
    <property type="term" value="F:cysteine-tRNA ligase activity"/>
    <property type="evidence" value="ECO:0007669"/>
    <property type="project" value="UniProtKB-EC"/>
</dbReference>
<dbReference type="NCBIfam" id="TIGR00435">
    <property type="entry name" value="cysS"/>
    <property type="match status" value="1"/>
</dbReference>
<evidence type="ECO:0000256" key="2">
    <source>
        <dbReference type="ARBA" id="ARBA00012832"/>
    </source>
</evidence>
<reference evidence="13" key="1">
    <citation type="submission" date="2020-01" db="EMBL/GenBank/DDBJ databases">
        <authorList>
            <consortium name="DOE Joint Genome Institute"/>
            <person name="Haridas S."/>
            <person name="Albert R."/>
            <person name="Binder M."/>
            <person name="Bloem J."/>
            <person name="Labutti K."/>
            <person name="Salamov A."/>
            <person name="Andreopoulos B."/>
            <person name="Baker S.E."/>
            <person name="Barry K."/>
            <person name="Bills G."/>
            <person name="Bluhm B.H."/>
            <person name="Cannon C."/>
            <person name="Castanera R."/>
            <person name="Culley D.E."/>
            <person name="Daum C."/>
            <person name="Ezra D."/>
            <person name="Gonzalez J.B."/>
            <person name="Henrissat B."/>
            <person name="Kuo A."/>
            <person name="Liang C."/>
            <person name="Lipzen A."/>
            <person name="Lutzoni F."/>
            <person name="Magnuson J."/>
            <person name="Mondo S."/>
            <person name="Nolan M."/>
            <person name="Ohm R."/>
            <person name="Pangilinan J."/>
            <person name="Park H.-J."/>
            <person name="Ramirez L."/>
            <person name="Alfaro M."/>
            <person name="Sun H."/>
            <person name="Tritt A."/>
            <person name="Yoshinaga Y."/>
            <person name="Zwiers L.-H."/>
            <person name="Turgeon B.G."/>
            <person name="Goodwin S.B."/>
            <person name="Spatafora J.W."/>
            <person name="Crous P.W."/>
            <person name="Grigoriev I.V."/>
        </authorList>
    </citation>
    <scope>NUCLEOTIDE SEQUENCE</scope>
    <source>
        <strain evidence="13">CBS 394.84</strain>
    </source>
</reference>
<dbReference type="CDD" id="cd00672">
    <property type="entry name" value="CysRS_core"/>
    <property type="match status" value="1"/>
</dbReference>
<dbReference type="PANTHER" id="PTHR10890:SF3">
    <property type="entry name" value="CYSTEINE--TRNA LIGASE, CYTOPLASMIC"/>
    <property type="match status" value="1"/>
</dbReference>
<evidence type="ECO:0000256" key="6">
    <source>
        <dbReference type="ARBA" id="ARBA00022833"/>
    </source>
</evidence>
<dbReference type="InterPro" id="IPR015803">
    <property type="entry name" value="Cys-tRNA-ligase"/>
</dbReference>
<protein>
    <recommendedName>
        <fullName evidence="2">cysteine--tRNA ligase</fullName>
        <ecNumber evidence="2">6.1.1.16</ecNumber>
    </recommendedName>
    <alternativeName>
        <fullName evidence="10">Cysteinyl-tRNA synthetase</fullName>
    </alternativeName>
</protein>
<dbReference type="OrthoDB" id="438179at2759"/>
<dbReference type="InterPro" id="IPR032678">
    <property type="entry name" value="tRNA-synt_1_cat_dom"/>
</dbReference>
<dbReference type="GO" id="GO:0006423">
    <property type="term" value="P:cysteinyl-tRNA aminoacylation"/>
    <property type="evidence" value="ECO:0007669"/>
    <property type="project" value="InterPro"/>
</dbReference>
<name>A0A9P4LB38_9PLEO</name>
<dbReference type="GeneID" id="63848121"/>
<proteinExistence type="inferred from homology"/>
<comment type="caution">
    <text evidence="13">The sequence shown here is derived from an EMBL/GenBank/DDBJ whole genome shotgun (WGS) entry which is preliminary data.</text>
</comment>
<keyword evidence="14" id="KW-1185">Reference proteome</keyword>
<gene>
    <name evidence="13" type="ORF">K460DRAFT_333210</name>
</gene>
<dbReference type="SUPFAM" id="SSF47323">
    <property type="entry name" value="Anticodon-binding domain of a subclass of class I aminoacyl-tRNA synthetases"/>
    <property type="match status" value="1"/>
</dbReference>
<evidence type="ECO:0000313" key="13">
    <source>
        <dbReference type="EMBL" id="KAF1847819.1"/>
    </source>
</evidence>
<comment type="cofactor">
    <cofactor evidence="1">
        <name>Zn(2+)</name>
        <dbReference type="ChEBI" id="CHEBI:29105"/>
    </cofactor>
</comment>
<evidence type="ECO:0000256" key="3">
    <source>
        <dbReference type="ARBA" id="ARBA00022598"/>
    </source>
</evidence>
<feature type="compositionally biased region" description="Basic and acidic residues" evidence="11">
    <location>
        <begin position="802"/>
        <end position="814"/>
    </location>
</feature>
<dbReference type="GO" id="GO:0005524">
    <property type="term" value="F:ATP binding"/>
    <property type="evidence" value="ECO:0007669"/>
    <property type="project" value="UniProtKB-KW"/>
</dbReference>
<evidence type="ECO:0000256" key="8">
    <source>
        <dbReference type="ARBA" id="ARBA00022917"/>
    </source>
</evidence>
<keyword evidence="4" id="KW-0479">Metal-binding</keyword>
<evidence type="ECO:0000256" key="10">
    <source>
        <dbReference type="ARBA" id="ARBA00031499"/>
    </source>
</evidence>
<keyword evidence="6" id="KW-0862">Zinc</keyword>
<dbReference type="SUPFAM" id="SSF52374">
    <property type="entry name" value="Nucleotidylyl transferase"/>
    <property type="match status" value="1"/>
</dbReference>
<dbReference type="GO" id="GO:0005737">
    <property type="term" value="C:cytoplasm"/>
    <property type="evidence" value="ECO:0007669"/>
    <property type="project" value="TreeGrafter"/>
</dbReference>
<evidence type="ECO:0000256" key="1">
    <source>
        <dbReference type="ARBA" id="ARBA00001947"/>
    </source>
</evidence>
<keyword evidence="5" id="KW-0547">Nucleotide-binding</keyword>
<dbReference type="RefSeq" id="XP_040790382.1">
    <property type="nucleotide sequence ID" value="XM_040930869.1"/>
</dbReference>
<dbReference type="FunFam" id="3.40.50.620:FF:000186">
    <property type="entry name" value="Putative Cysteinyl-tRNA synthetase"/>
    <property type="match status" value="1"/>
</dbReference>
<dbReference type="EC" id="6.1.1.16" evidence="2"/>
<evidence type="ECO:0000259" key="12">
    <source>
        <dbReference type="Pfam" id="PF01406"/>
    </source>
</evidence>
<feature type="compositionally biased region" description="Basic and acidic residues" evidence="11">
    <location>
        <begin position="772"/>
        <end position="793"/>
    </location>
</feature>
<dbReference type="Proteomes" id="UP000800039">
    <property type="component" value="Unassembled WGS sequence"/>
</dbReference>
<dbReference type="GO" id="GO:0046872">
    <property type="term" value="F:metal ion binding"/>
    <property type="evidence" value="ECO:0007669"/>
    <property type="project" value="UniProtKB-KW"/>
</dbReference>
<evidence type="ECO:0000313" key="14">
    <source>
        <dbReference type="Proteomes" id="UP000800039"/>
    </source>
</evidence>
<dbReference type="PRINTS" id="PR00983">
    <property type="entry name" value="TRNASYNTHCYS"/>
</dbReference>
<organism evidence="13 14">
    <name type="scientific">Cucurbitaria berberidis CBS 394.84</name>
    <dbReference type="NCBI Taxonomy" id="1168544"/>
    <lineage>
        <taxon>Eukaryota</taxon>
        <taxon>Fungi</taxon>
        <taxon>Dikarya</taxon>
        <taxon>Ascomycota</taxon>
        <taxon>Pezizomycotina</taxon>
        <taxon>Dothideomycetes</taxon>
        <taxon>Pleosporomycetidae</taxon>
        <taxon>Pleosporales</taxon>
        <taxon>Pleosporineae</taxon>
        <taxon>Cucurbitariaceae</taxon>
        <taxon>Cucurbitaria</taxon>
    </lineage>
</organism>
<evidence type="ECO:0000256" key="7">
    <source>
        <dbReference type="ARBA" id="ARBA00022840"/>
    </source>
</evidence>
<evidence type="ECO:0000256" key="5">
    <source>
        <dbReference type="ARBA" id="ARBA00022741"/>
    </source>
</evidence>